<accession>A0A6P6PMK5</accession>
<evidence type="ECO:0000256" key="4">
    <source>
        <dbReference type="ARBA" id="ARBA00023180"/>
    </source>
</evidence>
<dbReference type="PANTHER" id="PTHR12080:SF59">
    <property type="entry name" value="HEPATIC AND GLIAL CELL ADHESION MOLECULE"/>
    <property type="match status" value="1"/>
</dbReference>
<keyword evidence="8" id="KW-1185">Reference proteome</keyword>
<dbReference type="InterPro" id="IPR013783">
    <property type="entry name" value="Ig-like_fold"/>
</dbReference>
<evidence type="ECO:0000313" key="9">
    <source>
        <dbReference type="RefSeq" id="XP_026122298.1"/>
    </source>
</evidence>
<feature type="chain" id="PRO_5028070437" evidence="6">
    <location>
        <begin position="26"/>
        <end position="344"/>
    </location>
</feature>
<keyword evidence="5" id="KW-0812">Transmembrane</keyword>
<dbReference type="InterPro" id="IPR015631">
    <property type="entry name" value="CD2/SLAM_rcpt"/>
</dbReference>
<feature type="signal peptide" evidence="6">
    <location>
        <begin position="1"/>
        <end position="25"/>
    </location>
</feature>
<evidence type="ECO:0000256" key="1">
    <source>
        <dbReference type="ARBA" id="ARBA00004370"/>
    </source>
</evidence>
<comment type="subcellular location">
    <subcellularLocation>
        <location evidence="1">Membrane</location>
    </subcellularLocation>
</comment>
<keyword evidence="3 5" id="KW-0472">Membrane</keyword>
<evidence type="ECO:0000256" key="2">
    <source>
        <dbReference type="ARBA" id="ARBA00022729"/>
    </source>
</evidence>
<dbReference type="KEGG" id="caua:113105445"/>
<dbReference type="GO" id="GO:0016020">
    <property type="term" value="C:membrane"/>
    <property type="evidence" value="ECO:0007669"/>
    <property type="project" value="UniProtKB-SubCell"/>
</dbReference>
<feature type="domain" description="Ig-like" evidence="7">
    <location>
        <begin position="150"/>
        <end position="206"/>
    </location>
</feature>
<proteinExistence type="predicted"/>
<dbReference type="Gene3D" id="2.60.40.10">
    <property type="entry name" value="Immunoglobulins"/>
    <property type="match status" value="2"/>
</dbReference>
<dbReference type="InterPro" id="IPR007110">
    <property type="entry name" value="Ig-like_dom"/>
</dbReference>
<dbReference type="RefSeq" id="XP_026122298.1">
    <property type="nucleotide sequence ID" value="XM_026266513.1"/>
</dbReference>
<organism evidence="8 9">
    <name type="scientific">Carassius auratus</name>
    <name type="common">Goldfish</name>
    <dbReference type="NCBI Taxonomy" id="7957"/>
    <lineage>
        <taxon>Eukaryota</taxon>
        <taxon>Metazoa</taxon>
        <taxon>Chordata</taxon>
        <taxon>Craniata</taxon>
        <taxon>Vertebrata</taxon>
        <taxon>Euteleostomi</taxon>
        <taxon>Actinopterygii</taxon>
        <taxon>Neopterygii</taxon>
        <taxon>Teleostei</taxon>
        <taxon>Ostariophysi</taxon>
        <taxon>Cypriniformes</taxon>
        <taxon>Cyprinidae</taxon>
        <taxon>Cyprininae</taxon>
        <taxon>Carassius</taxon>
    </lineage>
</organism>
<dbReference type="PANTHER" id="PTHR12080">
    <property type="entry name" value="SIGNALING LYMPHOCYTIC ACTIVATION MOLECULE"/>
    <property type="match status" value="1"/>
</dbReference>
<sequence length="344" mass="38060">MNVLQESCCSILGVLLLFLLQGSCSDPDADVVRKAVGDSLELIADYQKDDLEALWKYNETIFAEYRNSDLQKVKSELFNGRLKMYKDKISVRVTDLRLQDSGRFSIVGEGKSEQYKTKFIELHVHELVRDVQIEFSESWLQSKNICVFDLQCLSSGDPKPSYSWSAPQIQTRGAHLNISLGPEENTTLTCTANNSYSANHTTRTLVCTERAEDSSVLPEQDAGFPLEYWLIAVGAGVGVGVVVVVIFSTTLAVCCRRRTIKEKGESEAGITVYEDVNIDGPAKNRSESVANGMSIYETVKDTKPSQNLPQTLYDKINYQRHPAASTSTSAGTSCSFQEVLIGPP</sequence>
<protein>
    <submittedName>
        <fullName evidence="9">Uncharacterized protein LOC113105445 isoform X1</fullName>
    </submittedName>
</protein>
<keyword evidence="4" id="KW-0325">Glycoprotein</keyword>
<name>A0A6P6PMK5_CARAU</name>
<gene>
    <name evidence="9" type="primary">LOC113105445</name>
</gene>
<evidence type="ECO:0000259" key="7">
    <source>
        <dbReference type="PROSITE" id="PS50835"/>
    </source>
</evidence>
<evidence type="ECO:0000256" key="3">
    <source>
        <dbReference type="ARBA" id="ARBA00023136"/>
    </source>
</evidence>
<dbReference type="Proteomes" id="UP000515129">
    <property type="component" value="Chromosome 7"/>
</dbReference>
<dbReference type="GeneID" id="113105445"/>
<reference evidence="9" key="1">
    <citation type="submission" date="2025-08" db="UniProtKB">
        <authorList>
            <consortium name="RefSeq"/>
        </authorList>
    </citation>
    <scope>IDENTIFICATION</scope>
    <source>
        <strain evidence="9">Wakin</strain>
        <tissue evidence="9">Muscle</tissue>
    </source>
</reference>
<keyword evidence="2 6" id="KW-0732">Signal</keyword>
<evidence type="ECO:0000256" key="5">
    <source>
        <dbReference type="SAM" id="Phobius"/>
    </source>
</evidence>
<dbReference type="AlphaFoldDB" id="A0A6P6PMK5"/>
<evidence type="ECO:0000256" key="6">
    <source>
        <dbReference type="SAM" id="SignalP"/>
    </source>
</evidence>
<dbReference type="GO" id="GO:0005911">
    <property type="term" value="C:cell-cell junction"/>
    <property type="evidence" value="ECO:0007669"/>
    <property type="project" value="TreeGrafter"/>
</dbReference>
<keyword evidence="5" id="KW-1133">Transmembrane helix</keyword>
<feature type="transmembrane region" description="Helical" evidence="5">
    <location>
        <begin position="228"/>
        <end position="253"/>
    </location>
</feature>
<evidence type="ECO:0000313" key="8">
    <source>
        <dbReference type="Proteomes" id="UP000515129"/>
    </source>
</evidence>
<dbReference type="PROSITE" id="PS50835">
    <property type="entry name" value="IG_LIKE"/>
    <property type="match status" value="1"/>
</dbReference>